<evidence type="ECO:0000259" key="2">
    <source>
        <dbReference type="Pfam" id="PF02557"/>
    </source>
</evidence>
<dbReference type="SUPFAM" id="SSF55166">
    <property type="entry name" value="Hedgehog/DD-peptidase"/>
    <property type="match status" value="1"/>
</dbReference>
<feature type="domain" description="D-alanyl-D-alanine carboxypeptidase-like core" evidence="2">
    <location>
        <begin position="97"/>
        <end position="211"/>
    </location>
</feature>
<comment type="caution">
    <text evidence="3">The sequence shown here is derived from an EMBL/GenBank/DDBJ whole genome shotgun (WGS) entry which is preliminary data.</text>
</comment>
<reference evidence="3 4" key="1">
    <citation type="submission" date="2021-03" db="EMBL/GenBank/DDBJ databases">
        <title>Paenibacillus artemisicola MWE-103 whole genome sequence.</title>
        <authorList>
            <person name="Ham Y.J."/>
        </authorList>
    </citation>
    <scope>NUCLEOTIDE SEQUENCE [LARGE SCALE GENOMIC DNA]</scope>
    <source>
        <strain evidence="3 4">MWE-103</strain>
    </source>
</reference>
<evidence type="ECO:0000256" key="1">
    <source>
        <dbReference type="SAM" id="SignalP"/>
    </source>
</evidence>
<feature type="chain" id="PRO_5047211902" evidence="1">
    <location>
        <begin position="24"/>
        <end position="291"/>
    </location>
</feature>
<dbReference type="CDD" id="cd14852">
    <property type="entry name" value="LD-carboxypeptidase"/>
    <property type="match status" value="1"/>
</dbReference>
<dbReference type="PANTHER" id="PTHR34385:SF1">
    <property type="entry name" value="PEPTIDOGLYCAN L-ALANYL-D-GLUTAMATE ENDOPEPTIDASE CWLK"/>
    <property type="match status" value="1"/>
</dbReference>
<dbReference type="InterPro" id="IPR003709">
    <property type="entry name" value="VanY-like_core_dom"/>
</dbReference>
<sequence>MKATRLAALVVLAVVAVKAGQHAKGWFAEPEGKAAAADAAPKSRIVQADADQQYRGDLVLVDKTHPVREAGRLDDVVNLFEHPELKHGYGLMDTTVSLSKRVAEKWQALADAARADGIRHFVINSGYRDEAAQKKLYAEKGSDYALPPGYSEHNLGLSMDVGSTTASMNAAPEGNWLSKHAWEYGFILRYPEDKTAVTGIQFEPWHFRYVGLPHSVIMHDRGWTLEEYLAALKEQHTLTALVDGVSYEVDYYTASPSGETAISVPADGAYTVSGDNDDGIIVTSSAGGEKP</sequence>
<keyword evidence="4" id="KW-1185">Reference proteome</keyword>
<evidence type="ECO:0000313" key="3">
    <source>
        <dbReference type="EMBL" id="MBO7748875.1"/>
    </source>
</evidence>
<dbReference type="Pfam" id="PF02557">
    <property type="entry name" value="VanY"/>
    <property type="match status" value="1"/>
</dbReference>
<accession>A0ABS3WKQ3</accession>
<dbReference type="InterPro" id="IPR058193">
    <property type="entry name" value="VanY/YodJ_core_dom"/>
</dbReference>
<name>A0ABS3WKQ3_9BACL</name>
<dbReference type="RefSeq" id="WP_208851395.1">
    <property type="nucleotide sequence ID" value="NZ_JAGGDJ010000081.1"/>
</dbReference>
<feature type="signal peptide" evidence="1">
    <location>
        <begin position="1"/>
        <end position="23"/>
    </location>
</feature>
<dbReference type="EMBL" id="JAGGDJ010000081">
    <property type="protein sequence ID" value="MBO7748875.1"/>
    <property type="molecule type" value="Genomic_DNA"/>
</dbReference>
<dbReference type="Proteomes" id="UP000670947">
    <property type="component" value="Unassembled WGS sequence"/>
</dbReference>
<organism evidence="3 4">
    <name type="scientific">Paenibacillus artemisiicola</name>
    <dbReference type="NCBI Taxonomy" id="1172618"/>
    <lineage>
        <taxon>Bacteria</taxon>
        <taxon>Bacillati</taxon>
        <taxon>Bacillota</taxon>
        <taxon>Bacilli</taxon>
        <taxon>Bacillales</taxon>
        <taxon>Paenibacillaceae</taxon>
        <taxon>Paenibacillus</taxon>
    </lineage>
</organism>
<dbReference type="PANTHER" id="PTHR34385">
    <property type="entry name" value="D-ALANYL-D-ALANINE CARBOXYPEPTIDASE"/>
    <property type="match status" value="1"/>
</dbReference>
<proteinExistence type="predicted"/>
<gene>
    <name evidence="3" type="ORF">I8J29_32355</name>
</gene>
<evidence type="ECO:0000313" key="4">
    <source>
        <dbReference type="Proteomes" id="UP000670947"/>
    </source>
</evidence>
<dbReference type="InterPro" id="IPR009045">
    <property type="entry name" value="Zn_M74/Hedgehog-like"/>
</dbReference>
<keyword evidence="1" id="KW-0732">Signal</keyword>
<dbReference type="Gene3D" id="3.30.200.180">
    <property type="match status" value="1"/>
</dbReference>
<protein>
    <submittedName>
        <fullName evidence="3">M15 family metallopeptidase</fullName>
    </submittedName>
</protein>
<dbReference type="Gene3D" id="3.30.1380.10">
    <property type="match status" value="1"/>
</dbReference>
<dbReference type="InterPro" id="IPR052179">
    <property type="entry name" value="DD-CPase-like"/>
</dbReference>